<dbReference type="Proteomes" id="UP000218824">
    <property type="component" value="Chromosome"/>
</dbReference>
<name>A0AAU9AMP0_LYSEN</name>
<protein>
    <submittedName>
        <fullName evidence="2">NAD-dependent epimerase/dehydratase</fullName>
    </submittedName>
</protein>
<dbReference type="AlphaFoldDB" id="A0AAU9AMP0"/>
<dbReference type="InterPro" id="IPR050177">
    <property type="entry name" value="Lipid_A_modif_metabolic_enz"/>
</dbReference>
<dbReference type="SUPFAM" id="SSF51735">
    <property type="entry name" value="NAD(P)-binding Rossmann-fold domains"/>
    <property type="match status" value="1"/>
</dbReference>
<reference evidence="2 3" key="1">
    <citation type="journal article" date="2017" name="DNA Res.">
        <title>Complete genome sequence and expression profile of the commercial lytic enzyme producer Lysobacter enzymogenes M497-1.</title>
        <authorList>
            <person name="Takami H."/>
            <person name="Toyoda A."/>
            <person name="Uchiyama I."/>
            <person name="Itoh T."/>
            <person name="Takaki Y."/>
            <person name="Arai W."/>
            <person name="Nishi S."/>
            <person name="Kawai M."/>
            <person name="Shinya K."/>
            <person name="Ikeda H."/>
        </authorList>
    </citation>
    <scope>NUCLEOTIDE SEQUENCE [LARGE SCALE GENOMIC DNA]</scope>
    <source>
        <strain evidence="2 3">M497-1</strain>
    </source>
</reference>
<proteinExistence type="predicted"/>
<dbReference type="Gene3D" id="3.40.50.720">
    <property type="entry name" value="NAD(P)-binding Rossmann-like Domain"/>
    <property type="match status" value="1"/>
</dbReference>
<dbReference type="InterPro" id="IPR001509">
    <property type="entry name" value="Epimerase_deHydtase"/>
</dbReference>
<dbReference type="KEGG" id="lem:LEN_0964"/>
<organism evidence="2 3">
    <name type="scientific">Lysobacter enzymogenes</name>
    <dbReference type="NCBI Taxonomy" id="69"/>
    <lineage>
        <taxon>Bacteria</taxon>
        <taxon>Pseudomonadati</taxon>
        <taxon>Pseudomonadota</taxon>
        <taxon>Gammaproteobacteria</taxon>
        <taxon>Lysobacterales</taxon>
        <taxon>Lysobacteraceae</taxon>
        <taxon>Lysobacter</taxon>
    </lineage>
</organism>
<dbReference type="InterPro" id="IPR036291">
    <property type="entry name" value="NAD(P)-bd_dom_sf"/>
</dbReference>
<dbReference type="PRINTS" id="PR01713">
    <property type="entry name" value="NUCEPIMERASE"/>
</dbReference>
<evidence type="ECO:0000259" key="1">
    <source>
        <dbReference type="Pfam" id="PF01370"/>
    </source>
</evidence>
<evidence type="ECO:0000313" key="3">
    <source>
        <dbReference type="Proteomes" id="UP000218824"/>
    </source>
</evidence>
<dbReference type="PANTHER" id="PTHR43245:SF13">
    <property type="entry name" value="UDP-D-APIOSE_UDP-D-XYLOSE SYNTHASE 2"/>
    <property type="match status" value="1"/>
</dbReference>
<evidence type="ECO:0000313" key="2">
    <source>
        <dbReference type="EMBL" id="BAV96451.1"/>
    </source>
</evidence>
<feature type="domain" description="NAD-dependent epimerase/dehydratase" evidence="1">
    <location>
        <begin position="1"/>
        <end position="209"/>
    </location>
</feature>
<dbReference type="EMBL" id="AP014940">
    <property type="protein sequence ID" value="BAV96451.1"/>
    <property type="molecule type" value="Genomic_DNA"/>
</dbReference>
<dbReference type="PANTHER" id="PTHR43245">
    <property type="entry name" value="BIFUNCTIONAL POLYMYXIN RESISTANCE PROTEIN ARNA"/>
    <property type="match status" value="1"/>
</dbReference>
<dbReference type="Pfam" id="PF01370">
    <property type="entry name" value="Epimerase"/>
    <property type="match status" value="1"/>
</dbReference>
<gene>
    <name evidence="2" type="ORF">LEN_0964</name>
</gene>
<accession>A0AAU9AMP0</accession>
<sequence>MVTGAGGFLGRRLVERLRADGIDVLTAGRGDGFDLLADALPLDGVAHVFHLAAETGVPDAWNDPVRFHLVNTHGTVRVLDQCRRAGCSMTYVGAYIYGVPQTLPIDEQHRVDANNPYAFSKWMGEQACEWYAGLYAMDVVAIRLFNTYGPGQSDRFLIPKIVDQVLDPATPAIELMDLQPRRDYLYVDDAVEALIRSRAVDGYALYNVGSGQSHSVSEVVETVMAVSGVRKPVVDLQRQRPNEIPDVRADCAHIGQACGWSARVGLAEGIARMLEGRSP</sequence>